<evidence type="ECO:0000256" key="1">
    <source>
        <dbReference type="SAM" id="MobiDB-lite"/>
    </source>
</evidence>
<dbReference type="EMBL" id="BGPR01069882">
    <property type="protein sequence ID" value="GBO43450.1"/>
    <property type="molecule type" value="Genomic_DNA"/>
</dbReference>
<feature type="region of interest" description="Disordered" evidence="1">
    <location>
        <begin position="1"/>
        <end position="20"/>
    </location>
</feature>
<sequence length="113" mass="12658">MRLPMKQGVGPSACLSVDRSRPHAPLSVTITVAEPVGWTRANLRVDNEECDPLLPAIRPHSTPVREARVSHPPMRPYPPTLQLNLDHPLEYSKKIRNSNAEKNSEQVLNPLVR</sequence>
<accession>A0A4Y2X1G1</accession>
<dbReference type="Proteomes" id="UP000499080">
    <property type="component" value="Unassembled WGS sequence"/>
</dbReference>
<reference evidence="3 4" key="1">
    <citation type="journal article" date="2019" name="Sci. Rep.">
        <title>Orb-weaving spider Araneus ventricosus genome elucidates the spidroin gene catalogue.</title>
        <authorList>
            <person name="Kono N."/>
            <person name="Nakamura H."/>
            <person name="Ohtoshi R."/>
            <person name="Moran D.A.P."/>
            <person name="Shinohara A."/>
            <person name="Yoshida Y."/>
            <person name="Fujiwara M."/>
            <person name="Mori M."/>
            <person name="Tomita M."/>
            <person name="Arakawa K."/>
        </authorList>
    </citation>
    <scope>NUCLEOTIDE SEQUENCE [LARGE SCALE GENOMIC DNA]</scope>
</reference>
<dbReference type="AlphaFoldDB" id="A0A4Y2X1G1"/>
<protein>
    <submittedName>
        <fullName evidence="3">Uncharacterized protein</fullName>
    </submittedName>
</protein>
<evidence type="ECO:0000313" key="4">
    <source>
        <dbReference type="Proteomes" id="UP000499080"/>
    </source>
</evidence>
<keyword evidence="4" id="KW-1185">Reference proteome</keyword>
<evidence type="ECO:0000313" key="3">
    <source>
        <dbReference type="EMBL" id="GBO43505.1"/>
    </source>
</evidence>
<proteinExistence type="predicted"/>
<organism evidence="3 4">
    <name type="scientific">Araneus ventricosus</name>
    <name type="common">Orbweaver spider</name>
    <name type="synonym">Epeira ventricosa</name>
    <dbReference type="NCBI Taxonomy" id="182803"/>
    <lineage>
        <taxon>Eukaryota</taxon>
        <taxon>Metazoa</taxon>
        <taxon>Ecdysozoa</taxon>
        <taxon>Arthropoda</taxon>
        <taxon>Chelicerata</taxon>
        <taxon>Arachnida</taxon>
        <taxon>Araneae</taxon>
        <taxon>Araneomorphae</taxon>
        <taxon>Entelegynae</taxon>
        <taxon>Araneoidea</taxon>
        <taxon>Araneidae</taxon>
        <taxon>Araneus</taxon>
    </lineage>
</organism>
<dbReference type="EMBL" id="BGPR01069943">
    <property type="protein sequence ID" value="GBO43505.1"/>
    <property type="molecule type" value="Genomic_DNA"/>
</dbReference>
<gene>
    <name evidence="2" type="ORF">AVEN_160267_1</name>
    <name evidence="3" type="ORF">AVEN_180910_1</name>
</gene>
<comment type="caution">
    <text evidence="3">The sequence shown here is derived from an EMBL/GenBank/DDBJ whole genome shotgun (WGS) entry which is preliminary data.</text>
</comment>
<evidence type="ECO:0000313" key="2">
    <source>
        <dbReference type="EMBL" id="GBO43450.1"/>
    </source>
</evidence>
<feature type="region of interest" description="Disordered" evidence="1">
    <location>
        <begin position="54"/>
        <end position="79"/>
    </location>
</feature>
<name>A0A4Y2X1G1_ARAVE</name>